<gene>
    <name evidence="2" type="ORF">JHC10_02155</name>
    <name evidence="3" type="ORF">JHC11_02625</name>
</gene>
<protein>
    <submittedName>
        <fullName evidence="3">Glycosyltransferase family 25 protein</fullName>
    </submittedName>
</protein>
<feature type="domain" description="Glycosyl transferase family 25" evidence="1">
    <location>
        <begin position="13"/>
        <end position="191"/>
    </location>
</feature>
<dbReference type="Proteomes" id="UP000621390">
    <property type="component" value="Unassembled WGS sequence"/>
</dbReference>
<dbReference type="Pfam" id="PF01755">
    <property type="entry name" value="Glyco_transf_25"/>
    <property type="match status" value="1"/>
</dbReference>
<dbReference type="EMBL" id="JAEMOP010000002">
    <property type="protein sequence ID" value="MBJ7314901.1"/>
    <property type="molecule type" value="Genomic_DNA"/>
</dbReference>
<dbReference type="GO" id="GO:0016740">
    <property type="term" value="F:transferase activity"/>
    <property type="evidence" value="ECO:0007669"/>
    <property type="project" value="UniProtKB-KW"/>
</dbReference>
<sequence length="254" mass="29573">MSKNQSANMPCLPIYLINLDRSGHRLDDVKKAMAELNLDFERVSAVDGRAVSNSEVNAVYSHQLNTERYNYDLTMGEIACYMSHRKAWKTFLESEHDAAIILEDDIVLDPLFAQLQKPLAALADSRFAQWDLIKLAQPFRPKESQPLETFGEFQLVDYEKPPMGACAYLVSRQGAKKLLSRVPFFRPVDVDMQWQWETGAHVLGLLPYTVDNSHTHESDIFSVANRHASKRRGWVRLKEQWRFFWQNRRYHKNR</sequence>
<organism evidence="3 4">
    <name type="scientific">Idiomarina abyssalis</name>
    <dbReference type="NCBI Taxonomy" id="86102"/>
    <lineage>
        <taxon>Bacteria</taxon>
        <taxon>Pseudomonadati</taxon>
        <taxon>Pseudomonadota</taxon>
        <taxon>Gammaproteobacteria</taxon>
        <taxon>Alteromonadales</taxon>
        <taxon>Idiomarinaceae</taxon>
        <taxon>Idiomarina</taxon>
    </lineage>
</organism>
<name>A0A8I1G6B8_9GAMM</name>
<dbReference type="AlphaFoldDB" id="A0A8I1G6B8"/>
<accession>A0A8I1G6B8</accession>
<keyword evidence="5" id="KW-1185">Reference proteome</keyword>
<evidence type="ECO:0000313" key="2">
    <source>
        <dbReference type="EMBL" id="MBJ7265740.1"/>
    </source>
</evidence>
<comment type="caution">
    <text evidence="3">The sequence shown here is derived from an EMBL/GenBank/DDBJ whole genome shotgun (WGS) entry which is preliminary data.</text>
</comment>
<evidence type="ECO:0000313" key="4">
    <source>
        <dbReference type="Proteomes" id="UP000621390"/>
    </source>
</evidence>
<dbReference type="InterPro" id="IPR002654">
    <property type="entry name" value="Glyco_trans_25"/>
</dbReference>
<dbReference type="EMBL" id="JAEMOS010000005">
    <property type="protein sequence ID" value="MBJ7265740.1"/>
    <property type="molecule type" value="Genomic_DNA"/>
</dbReference>
<evidence type="ECO:0000313" key="5">
    <source>
        <dbReference type="Proteomes" id="UP000655994"/>
    </source>
</evidence>
<evidence type="ECO:0000259" key="1">
    <source>
        <dbReference type="Pfam" id="PF01755"/>
    </source>
</evidence>
<keyword evidence="3" id="KW-0808">Transferase</keyword>
<dbReference type="RefSeq" id="WP_083414772.1">
    <property type="nucleotide sequence ID" value="NZ_CAXAWT010000001.1"/>
</dbReference>
<dbReference type="Proteomes" id="UP000655994">
    <property type="component" value="Unassembled WGS sequence"/>
</dbReference>
<evidence type="ECO:0000313" key="3">
    <source>
        <dbReference type="EMBL" id="MBJ7314901.1"/>
    </source>
</evidence>
<reference evidence="3 5" key="1">
    <citation type="submission" date="2020-09" db="EMBL/GenBank/DDBJ databases">
        <title>Draft Genomes of Bacterial Isolates from North Pond Shallow Sediments.</title>
        <authorList>
            <person name="Kiel Reese B."/>
            <person name="Mullis M."/>
            <person name="Weisend R.E."/>
        </authorList>
    </citation>
    <scope>NUCLEOTIDE SEQUENCE</scope>
    <source>
        <strain evidence="3">KJE-2</strain>
        <strain evidence="2 5">KJE-3</strain>
    </source>
</reference>
<proteinExistence type="predicted"/>
<dbReference type="CDD" id="cd06532">
    <property type="entry name" value="Glyco_transf_25"/>
    <property type="match status" value="1"/>
</dbReference>